<dbReference type="GO" id="GO:0046404">
    <property type="term" value="F:ATP-dependent polydeoxyribonucleotide 5'-hydroxyl-kinase activity"/>
    <property type="evidence" value="ECO:0007669"/>
    <property type="project" value="TreeGrafter"/>
</dbReference>
<proteinExistence type="predicted"/>
<feature type="region of interest" description="Disordered" evidence="1">
    <location>
        <begin position="1"/>
        <end position="20"/>
    </location>
</feature>
<dbReference type="Proteomes" id="UP000614601">
    <property type="component" value="Unassembled WGS sequence"/>
</dbReference>
<keyword evidence="3" id="KW-1185">Reference proteome</keyword>
<evidence type="ECO:0000256" key="1">
    <source>
        <dbReference type="SAM" id="MobiDB-lite"/>
    </source>
</evidence>
<dbReference type="PANTHER" id="PTHR12083">
    <property type="entry name" value="BIFUNCTIONAL POLYNUCLEOTIDE PHOSPHATASE/KINASE"/>
    <property type="match status" value="1"/>
</dbReference>
<dbReference type="SUPFAM" id="SSF56784">
    <property type="entry name" value="HAD-like"/>
    <property type="match status" value="1"/>
</dbReference>
<evidence type="ECO:0000313" key="3">
    <source>
        <dbReference type="Proteomes" id="UP000614601"/>
    </source>
</evidence>
<dbReference type="PANTHER" id="PTHR12083:SF9">
    <property type="entry name" value="BIFUNCTIONAL POLYNUCLEOTIDE PHOSPHATASE_KINASE"/>
    <property type="match status" value="1"/>
</dbReference>
<dbReference type="InterPro" id="IPR013954">
    <property type="entry name" value="PNK3P"/>
</dbReference>
<reference evidence="2" key="1">
    <citation type="submission" date="2020-09" db="EMBL/GenBank/DDBJ databases">
        <authorList>
            <person name="Kikuchi T."/>
        </authorList>
    </citation>
    <scope>NUCLEOTIDE SEQUENCE</scope>
    <source>
        <strain evidence="2">SH1</strain>
    </source>
</reference>
<dbReference type="InterPro" id="IPR027417">
    <property type="entry name" value="P-loop_NTPase"/>
</dbReference>
<dbReference type="AlphaFoldDB" id="A0A811KSG2"/>
<organism evidence="2 3">
    <name type="scientific">Bursaphelenchus okinawaensis</name>
    <dbReference type="NCBI Taxonomy" id="465554"/>
    <lineage>
        <taxon>Eukaryota</taxon>
        <taxon>Metazoa</taxon>
        <taxon>Ecdysozoa</taxon>
        <taxon>Nematoda</taxon>
        <taxon>Chromadorea</taxon>
        <taxon>Rhabditida</taxon>
        <taxon>Tylenchina</taxon>
        <taxon>Tylenchomorpha</taxon>
        <taxon>Aphelenchoidea</taxon>
        <taxon>Aphelenchoididae</taxon>
        <taxon>Bursaphelenchus</taxon>
    </lineage>
</organism>
<dbReference type="SUPFAM" id="SSF52540">
    <property type="entry name" value="P-loop containing nucleoside triphosphate hydrolases"/>
    <property type="match status" value="1"/>
</dbReference>
<dbReference type="EMBL" id="CAJFCW020000004">
    <property type="protein sequence ID" value="CAG9111488.1"/>
    <property type="molecule type" value="Genomic_DNA"/>
</dbReference>
<dbReference type="GO" id="GO:0003690">
    <property type="term" value="F:double-stranded DNA binding"/>
    <property type="evidence" value="ECO:0007669"/>
    <property type="project" value="TreeGrafter"/>
</dbReference>
<dbReference type="FunFam" id="3.40.50.300:FF:000737">
    <property type="entry name" value="Bifunctional polynucleotide phosphatase/kinase"/>
    <property type="match status" value="1"/>
</dbReference>
<evidence type="ECO:0000313" key="2">
    <source>
        <dbReference type="EMBL" id="CAD5218726.1"/>
    </source>
</evidence>
<dbReference type="Gene3D" id="3.40.50.300">
    <property type="entry name" value="P-loop containing nucleotide triphosphate hydrolases"/>
    <property type="match status" value="1"/>
</dbReference>
<dbReference type="OrthoDB" id="19045at2759"/>
<dbReference type="GO" id="GO:0046403">
    <property type="term" value="F:polynucleotide 3'-phosphatase activity"/>
    <property type="evidence" value="ECO:0007669"/>
    <property type="project" value="TreeGrafter"/>
</dbReference>
<dbReference type="EMBL" id="CAJFDH010000004">
    <property type="protein sequence ID" value="CAD5218726.1"/>
    <property type="molecule type" value="Genomic_DNA"/>
</dbReference>
<comment type="caution">
    <text evidence="2">The sequence shown here is derived from an EMBL/GenBank/DDBJ whole genome shotgun (WGS) entry which is preliminary data.</text>
</comment>
<dbReference type="InterPro" id="IPR036412">
    <property type="entry name" value="HAD-like_sf"/>
</dbReference>
<dbReference type="GO" id="GO:0006281">
    <property type="term" value="P:DNA repair"/>
    <property type="evidence" value="ECO:0007669"/>
    <property type="project" value="TreeGrafter"/>
</dbReference>
<dbReference type="Gene3D" id="3.40.50.1000">
    <property type="entry name" value="HAD superfamily/HAD-like"/>
    <property type="match status" value="2"/>
</dbReference>
<dbReference type="Proteomes" id="UP000783686">
    <property type="component" value="Unassembled WGS sequence"/>
</dbReference>
<protein>
    <submittedName>
        <fullName evidence="2">Uncharacterized protein</fullName>
    </submittedName>
</protein>
<dbReference type="Pfam" id="PF08645">
    <property type="entry name" value="PNK3P"/>
    <property type="match status" value="1"/>
</dbReference>
<dbReference type="Pfam" id="PF13671">
    <property type="entry name" value="AAA_33"/>
    <property type="match status" value="1"/>
</dbReference>
<gene>
    <name evidence="2" type="ORF">BOKJ2_LOCUS7936</name>
</gene>
<name>A0A811KSG2_9BILA</name>
<dbReference type="InterPro" id="IPR023214">
    <property type="entry name" value="HAD_sf"/>
</dbReference>
<accession>A0A811KSG2</accession>
<sequence>MSESDSPPKKIPKTNGLAPIFGKPQIAGSWTSLHQELMFFTPDDIEHREKIAGFDMDGTLIKTKSGNVFARNFEDWQLWDHKTKKVDPNQLKKKILKICSAIGVPIHVFVSPGASKYRKPSIAMWEFLETEGNGDVKVDREQSIYVGDAAGRTKTSKRPKADHSSADRLFALNLGVKFETPEQFFLDQPEEEPYKMPQFDPTQFLEQNKPQFEPEMAFNNQMTQMIVLVGSPASGKSHLSKWLQDEYGFSVVNQDTLGTKEKCLKKCAELIEEGEKVIVDNTNRDKMTRKSYIDLAKKLEVPIFCIKMNVDYAQAAHLNTFRTVVGTDNAHKSVNSFVLKQYFNGYQEPTTSEGFEKVVACNFIPRFESDEHKDIFSRYLNE</sequence>